<dbReference type="PATRIC" id="fig|1227360.4.peg.2635"/>
<sequence>MKLKFLLASTIVVIIIAIFGVREFVDFTHVSYGDKSINDNITEVVGEASEPEFYDAEFGEWASKMNAMLSEPMDNPKLKEANNDEGFEYYLKAQEVIRKFPKQLIKEGNEIEKEHSNLFLLSSYISHIQFVRSAHIGPNGEAKESTELADKWKPTDENMRQAFEYMKQIVNDIDVAVNHNEEGEIYGVSYLLNGEKVSEVEKFINGM</sequence>
<dbReference type="RefSeq" id="WP_051448732.1">
    <property type="nucleotide sequence ID" value="NZ_ASQA01000028.1"/>
</dbReference>
<name>W4EUR2_9BACL</name>
<evidence type="ECO:0000313" key="1">
    <source>
        <dbReference type="EMBL" id="ETT84268.1"/>
    </source>
</evidence>
<proteinExistence type="predicted"/>
<dbReference type="eggNOG" id="ENOG5030BX8">
    <property type="taxonomic scope" value="Bacteria"/>
</dbReference>
<reference evidence="1 2" key="1">
    <citation type="journal article" date="2014" name="BMC Genomics">
        <title>Genomic comparison of sporeforming bacilli isolated from milk.</title>
        <authorList>
            <person name="Moreno Switt A.I."/>
            <person name="Andrus A.D."/>
            <person name="Ranieri M.L."/>
            <person name="Orsi R.H."/>
            <person name="Ivy R."/>
            <person name="den Bakker H.C."/>
            <person name="Martin N.H."/>
            <person name="Wiedmann M."/>
            <person name="Boor K.J."/>
        </authorList>
    </citation>
    <scope>NUCLEOTIDE SEQUENCE [LARGE SCALE GENOMIC DNA]</scope>
    <source>
        <strain evidence="1 2">FSL R5-213</strain>
    </source>
</reference>
<comment type="caution">
    <text evidence="1">The sequence shown here is derived from an EMBL/GenBank/DDBJ whole genome shotgun (WGS) entry which is preliminary data.</text>
</comment>
<accession>W4EUR2</accession>
<dbReference type="AlphaFoldDB" id="W4EUR2"/>
<dbReference type="Proteomes" id="UP000019062">
    <property type="component" value="Unassembled WGS sequence"/>
</dbReference>
<gene>
    <name evidence="1" type="ORF">C176_12908</name>
</gene>
<evidence type="ECO:0000313" key="2">
    <source>
        <dbReference type="Proteomes" id="UP000019062"/>
    </source>
</evidence>
<dbReference type="EMBL" id="ASQA01000028">
    <property type="protein sequence ID" value="ETT84268.1"/>
    <property type="molecule type" value="Genomic_DNA"/>
</dbReference>
<protein>
    <submittedName>
        <fullName evidence="1">Uncharacterized protein</fullName>
    </submittedName>
</protein>
<keyword evidence="2" id="KW-1185">Reference proteome</keyword>
<organism evidence="1 2">
    <name type="scientific">Viridibacillus arenosi FSL R5-213</name>
    <dbReference type="NCBI Taxonomy" id="1227360"/>
    <lineage>
        <taxon>Bacteria</taxon>
        <taxon>Bacillati</taxon>
        <taxon>Bacillota</taxon>
        <taxon>Bacilli</taxon>
        <taxon>Bacillales</taxon>
        <taxon>Caryophanaceae</taxon>
        <taxon>Viridibacillus</taxon>
    </lineage>
</organism>